<proteinExistence type="predicted"/>
<evidence type="ECO:0000313" key="1">
    <source>
        <dbReference type="EMBL" id="ARU61779.1"/>
    </source>
</evidence>
<dbReference type="OrthoDB" id="6636929at2"/>
<accession>A0A1Y0IP62</accession>
<dbReference type="AlphaFoldDB" id="A0A1Y0IP62"/>
<dbReference type="Proteomes" id="UP000195437">
    <property type="component" value="Chromosome"/>
</dbReference>
<dbReference type="KEGG" id="tum:CBW65_12635"/>
<dbReference type="RefSeq" id="WP_087457149.1">
    <property type="nucleotide sequence ID" value="NZ_CP021434.1"/>
</dbReference>
<dbReference type="EMBL" id="CP021434">
    <property type="protein sequence ID" value="ARU61779.1"/>
    <property type="molecule type" value="Genomic_DNA"/>
</dbReference>
<organism evidence="1 2">
    <name type="scientific">Tumebacillus avium</name>
    <dbReference type="NCBI Taxonomy" id="1903704"/>
    <lineage>
        <taxon>Bacteria</taxon>
        <taxon>Bacillati</taxon>
        <taxon>Bacillota</taxon>
        <taxon>Bacilli</taxon>
        <taxon>Bacillales</taxon>
        <taxon>Alicyclobacillaceae</taxon>
        <taxon>Tumebacillus</taxon>
    </lineage>
</organism>
<evidence type="ECO:0000313" key="2">
    <source>
        <dbReference type="Proteomes" id="UP000195437"/>
    </source>
</evidence>
<keyword evidence="2" id="KW-1185">Reference proteome</keyword>
<sequence length="443" mass="48713">MHVHESASRLMIEHFDETTEGQALDVYELFLRGNRIVLFGYLAQNRRQPDAQTLFTSEAWPEGFEFLRGGPVSWLAARTREEIRRLLHFCGYLSFCAVVPADGKSLADAVYFLHGFETVDGSNLRIEERGAGKLQTEIVPALERMEGVGFPSRWRERWRPQTMTVHTRKVADLGAVLQGQRLLGVSAGLRGELYAAAEDGAGTRLYRIEGGQVTSAVSVETEDTPAHVQPFGEAGWLTATGGAEAEDEQNAQVWAADGTERSAFHTGGDIVHLQSVGDEVWISYSEEGEIDDDPLRAGGVVCFDGDGQVQFRFNEIAAEQGFLPSIECLVLNVSAPGEAWIYSRPGFALVHVQGNRTAQVYQHAPCSSPDFPAAYATAFAVQEDQVLFVGEGDVYLISLTTNEVWQGSVGIPFVEAFARGTYLFLRTAAHEIYQLTQETPINS</sequence>
<gene>
    <name evidence="1" type="ORF">CBW65_12635</name>
</gene>
<name>A0A1Y0IP62_9BACL</name>
<protein>
    <submittedName>
        <fullName evidence="1">Uncharacterized protein</fullName>
    </submittedName>
</protein>
<reference evidence="2" key="1">
    <citation type="submission" date="2017-05" db="EMBL/GenBank/DDBJ databases">
        <authorList>
            <person name="Sung H."/>
        </authorList>
    </citation>
    <scope>NUCLEOTIDE SEQUENCE [LARGE SCALE GENOMIC DNA]</scope>
    <source>
        <strain evidence="2">AR23208</strain>
    </source>
</reference>